<name>A0ABQ9GK95_9NEOP</name>
<organism evidence="1 2">
    <name type="scientific">Dryococelus australis</name>
    <dbReference type="NCBI Taxonomy" id="614101"/>
    <lineage>
        <taxon>Eukaryota</taxon>
        <taxon>Metazoa</taxon>
        <taxon>Ecdysozoa</taxon>
        <taxon>Arthropoda</taxon>
        <taxon>Hexapoda</taxon>
        <taxon>Insecta</taxon>
        <taxon>Pterygota</taxon>
        <taxon>Neoptera</taxon>
        <taxon>Polyneoptera</taxon>
        <taxon>Phasmatodea</taxon>
        <taxon>Verophasmatodea</taxon>
        <taxon>Anareolatae</taxon>
        <taxon>Phasmatidae</taxon>
        <taxon>Eurycanthinae</taxon>
        <taxon>Dryococelus</taxon>
    </lineage>
</organism>
<evidence type="ECO:0000313" key="2">
    <source>
        <dbReference type="Proteomes" id="UP001159363"/>
    </source>
</evidence>
<sequence length="291" mass="32512">MEWTCPRSSTCNKFDSHKRLEGDGTHLLRHSILVDFMEHGGTTVKASFILGDMLFDVDNLVFLYEWSCCLAIPVCMLPVPYSPYLVLSDFRQFSKMKHLWGSSQRQQRWGEWEILEKTCRPAASSGIIPTCKNMRATSPGIEPGSAWCDASSLTTRPPPISPRGHGDWAISTLASHQGKSGSIPGRVTGFSQVGIVPDDAVGRGGGVFSGIARFPAPSFQRRSISMGWYAHDPMLVQASTSGRRYWHVVKATLTRENPDDTMQTYRTKKNVYKMPKMTPYAIDIFRDRGNS</sequence>
<accession>A0ABQ9GK95</accession>
<keyword evidence="2" id="KW-1185">Reference proteome</keyword>
<dbReference type="Proteomes" id="UP001159363">
    <property type="component" value="Chromosome 10"/>
</dbReference>
<proteinExistence type="predicted"/>
<protein>
    <submittedName>
        <fullName evidence="1">Uncharacterized protein</fullName>
    </submittedName>
</protein>
<dbReference type="EMBL" id="JARBHB010000011">
    <property type="protein sequence ID" value="KAJ8872450.1"/>
    <property type="molecule type" value="Genomic_DNA"/>
</dbReference>
<reference evidence="1 2" key="1">
    <citation type="submission" date="2023-02" db="EMBL/GenBank/DDBJ databases">
        <title>LHISI_Scaffold_Assembly.</title>
        <authorList>
            <person name="Stuart O.P."/>
            <person name="Cleave R."/>
            <person name="Magrath M.J.L."/>
            <person name="Mikheyev A.S."/>
        </authorList>
    </citation>
    <scope>NUCLEOTIDE SEQUENCE [LARGE SCALE GENOMIC DNA]</scope>
    <source>
        <strain evidence="1">Daus_M_001</strain>
        <tissue evidence="1">Leg muscle</tissue>
    </source>
</reference>
<comment type="caution">
    <text evidence="1">The sequence shown here is derived from an EMBL/GenBank/DDBJ whole genome shotgun (WGS) entry which is preliminary data.</text>
</comment>
<evidence type="ECO:0000313" key="1">
    <source>
        <dbReference type="EMBL" id="KAJ8872450.1"/>
    </source>
</evidence>
<gene>
    <name evidence="1" type="ORF">PR048_026054</name>
</gene>